<feature type="compositionally biased region" description="Basic residues" evidence="1">
    <location>
        <begin position="151"/>
        <end position="162"/>
    </location>
</feature>
<evidence type="ECO:0000256" key="1">
    <source>
        <dbReference type="SAM" id="MobiDB-lite"/>
    </source>
</evidence>
<reference evidence="2 3" key="1">
    <citation type="submission" date="2023-09" db="EMBL/GenBank/DDBJ databases">
        <title>Streptomyces sp. nov.: A antagonism against Alternaria gaisen Producing Streptochlin, Isolated from Tamarix root soil.</title>
        <authorList>
            <person name="Chen Y."/>
        </authorList>
    </citation>
    <scope>NUCLEOTIDE SEQUENCE [LARGE SCALE GENOMIC DNA]</scope>
    <source>
        <strain evidence="2 3">TRM76323</strain>
    </source>
</reference>
<gene>
    <name evidence="2" type="ORF">RND61_20910</name>
</gene>
<dbReference type="InterPro" id="IPR045732">
    <property type="entry name" value="DUF6086"/>
</dbReference>
<comment type="caution">
    <text evidence="2">The sequence shown here is derived from an EMBL/GenBank/DDBJ whole genome shotgun (WGS) entry which is preliminary data.</text>
</comment>
<sequence length="171" mass="18362">MTGARGRGEPVLRPGGRAPLEPSGEASRVFPRHGETSEGEPGVSSGIGPVENNECRIDPAAFETFVNALPEHHRRTSHALARALFEGSTAIVLVLAERAATTVVRARTGTELEGHREDVRTPALTGVPTPAEGGAPIGGLRERARESIRPMPRRPQRHRTMKRSSPPVRPP</sequence>
<dbReference type="RefSeq" id="WP_315879553.1">
    <property type="nucleotide sequence ID" value="NZ_JAWCTQ010000027.1"/>
</dbReference>
<accession>A0ABU3QP62</accession>
<dbReference type="Proteomes" id="UP001250181">
    <property type="component" value="Unassembled WGS sequence"/>
</dbReference>
<organism evidence="2 3">
    <name type="scientific">Streptomyces tamarix</name>
    <dbReference type="NCBI Taxonomy" id="3078565"/>
    <lineage>
        <taxon>Bacteria</taxon>
        <taxon>Bacillati</taxon>
        <taxon>Actinomycetota</taxon>
        <taxon>Actinomycetes</taxon>
        <taxon>Kitasatosporales</taxon>
        <taxon>Streptomycetaceae</taxon>
        <taxon>Streptomyces</taxon>
    </lineage>
</organism>
<name>A0ABU3QP62_9ACTN</name>
<proteinExistence type="predicted"/>
<keyword evidence="3" id="KW-1185">Reference proteome</keyword>
<feature type="compositionally biased region" description="Basic and acidic residues" evidence="1">
    <location>
        <begin position="1"/>
        <end position="10"/>
    </location>
</feature>
<feature type="region of interest" description="Disordered" evidence="1">
    <location>
        <begin position="1"/>
        <end position="51"/>
    </location>
</feature>
<dbReference type="EMBL" id="JAWCTQ010000027">
    <property type="protein sequence ID" value="MDT9684497.1"/>
    <property type="molecule type" value="Genomic_DNA"/>
</dbReference>
<evidence type="ECO:0000313" key="3">
    <source>
        <dbReference type="Proteomes" id="UP001250181"/>
    </source>
</evidence>
<protein>
    <submittedName>
        <fullName evidence="2">DUF6086 family protein</fullName>
    </submittedName>
</protein>
<evidence type="ECO:0000313" key="2">
    <source>
        <dbReference type="EMBL" id="MDT9684497.1"/>
    </source>
</evidence>
<feature type="region of interest" description="Disordered" evidence="1">
    <location>
        <begin position="121"/>
        <end position="171"/>
    </location>
</feature>
<dbReference type="Pfam" id="PF19564">
    <property type="entry name" value="DUF6086"/>
    <property type="match status" value="1"/>
</dbReference>